<name>A0A651DTZ2_9BACI</name>
<keyword evidence="1" id="KW-0175">Coiled coil</keyword>
<accession>A0A651DTZ2</accession>
<organism evidence="2">
    <name type="scientific">Alkalicoccus sp</name>
    <dbReference type="NCBI Taxonomy" id="2005376"/>
    <lineage>
        <taxon>Bacteria</taxon>
        <taxon>Bacillati</taxon>
        <taxon>Bacillota</taxon>
        <taxon>Bacilli</taxon>
        <taxon>Bacillales</taxon>
        <taxon>Bacillaceae</taxon>
        <taxon>Alkalicoccus</taxon>
    </lineage>
</organism>
<feature type="coiled-coil region" evidence="1">
    <location>
        <begin position="33"/>
        <end position="60"/>
    </location>
</feature>
<sequence>MENQTGNYEELLTSFFMYQTLYLQDSASLSSYYQSLQKELEDQSEQQEKLEKAYKKVCQNLTGKFSAETAEK</sequence>
<dbReference type="EMBL" id="REBZ01000146">
    <property type="protein sequence ID" value="TVP83007.1"/>
    <property type="molecule type" value="Genomic_DNA"/>
</dbReference>
<evidence type="ECO:0000313" key="2">
    <source>
        <dbReference type="EMBL" id="TVP83007.1"/>
    </source>
</evidence>
<comment type="caution">
    <text evidence="2">The sequence shown here is derived from an EMBL/GenBank/DDBJ whole genome shotgun (WGS) entry which is preliminary data.</text>
</comment>
<proteinExistence type="predicted"/>
<reference evidence="2" key="1">
    <citation type="submission" date="2018-10" db="EMBL/GenBank/DDBJ databases">
        <title>Metagenomes of soda lake microbial mats from the interior of British Columbia, Canada.</title>
        <authorList>
            <person name="Zorz J.K."/>
            <person name="Sharp C."/>
            <person name="Kleiner M."/>
            <person name="Dong X."/>
            <person name="Strous M."/>
        </authorList>
    </citation>
    <scope>NUCLEOTIDE SEQUENCE</scope>
    <source>
        <strain evidence="2">LCM1.Bin51</strain>
    </source>
</reference>
<dbReference type="AlphaFoldDB" id="A0A651DTZ2"/>
<gene>
    <name evidence="2" type="ORF">EA344_10385</name>
</gene>
<protein>
    <submittedName>
        <fullName evidence="2">Uncharacterized protein</fullName>
    </submittedName>
</protein>
<evidence type="ECO:0000256" key="1">
    <source>
        <dbReference type="SAM" id="Coils"/>
    </source>
</evidence>